<organism evidence="5 6">
    <name type="scientific">Apiospora aurea</name>
    <dbReference type="NCBI Taxonomy" id="335848"/>
    <lineage>
        <taxon>Eukaryota</taxon>
        <taxon>Fungi</taxon>
        <taxon>Dikarya</taxon>
        <taxon>Ascomycota</taxon>
        <taxon>Pezizomycotina</taxon>
        <taxon>Sordariomycetes</taxon>
        <taxon>Xylariomycetidae</taxon>
        <taxon>Amphisphaeriales</taxon>
        <taxon>Apiosporaceae</taxon>
        <taxon>Apiospora</taxon>
    </lineage>
</organism>
<dbReference type="InterPro" id="IPR034686">
    <property type="entry name" value="Terpene_cyclase-like_2"/>
</dbReference>
<dbReference type="Proteomes" id="UP001391051">
    <property type="component" value="Unassembled WGS sequence"/>
</dbReference>
<proteinExistence type="inferred from homology"/>
<dbReference type="PANTHER" id="PTHR35201">
    <property type="entry name" value="TERPENE SYNTHASE"/>
    <property type="match status" value="1"/>
</dbReference>
<dbReference type="Gene3D" id="1.10.600.10">
    <property type="entry name" value="Farnesyl Diphosphate Synthase"/>
    <property type="match status" value="1"/>
</dbReference>
<evidence type="ECO:0000313" key="6">
    <source>
        <dbReference type="Proteomes" id="UP001391051"/>
    </source>
</evidence>
<evidence type="ECO:0000256" key="4">
    <source>
        <dbReference type="RuleBase" id="RU366034"/>
    </source>
</evidence>
<evidence type="ECO:0000256" key="2">
    <source>
        <dbReference type="ARBA" id="ARBA00006333"/>
    </source>
</evidence>
<protein>
    <recommendedName>
        <fullName evidence="4">Terpene synthase</fullName>
        <ecNumber evidence="4">4.2.3.-</ecNumber>
    </recommendedName>
</protein>
<evidence type="ECO:0000256" key="1">
    <source>
        <dbReference type="ARBA" id="ARBA00001946"/>
    </source>
</evidence>
<comment type="cofactor">
    <cofactor evidence="1 4">
        <name>Mg(2+)</name>
        <dbReference type="ChEBI" id="CHEBI:18420"/>
    </cofactor>
</comment>
<comment type="caution">
    <text evidence="5">The sequence shown here is derived from an EMBL/GenBank/DDBJ whole genome shotgun (WGS) entry which is preliminary data.</text>
</comment>
<keyword evidence="4" id="KW-0479">Metal-binding</keyword>
<dbReference type="EC" id="4.2.3.-" evidence="4"/>
<reference evidence="5 6" key="1">
    <citation type="submission" date="2023-01" db="EMBL/GenBank/DDBJ databases">
        <title>Analysis of 21 Apiospora genomes using comparative genomics revels a genus with tremendous synthesis potential of carbohydrate active enzymes and secondary metabolites.</title>
        <authorList>
            <person name="Sorensen T."/>
        </authorList>
    </citation>
    <scope>NUCLEOTIDE SEQUENCE [LARGE SCALE GENOMIC DNA]</scope>
    <source>
        <strain evidence="5 6">CBS 24483</strain>
    </source>
</reference>
<name>A0ABR1QHD1_9PEZI</name>
<dbReference type="Pfam" id="PF19086">
    <property type="entry name" value="Terpene_syn_C_2"/>
    <property type="match status" value="1"/>
</dbReference>
<dbReference type="RefSeq" id="XP_066701454.1">
    <property type="nucleotide sequence ID" value="XM_066841592.1"/>
</dbReference>
<dbReference type="EMBL" id="JAQQWE010000004">
    <property type="protein sequence ID" value="KAK7956148.1"/>
    <property type="molecule type" value="Genomic_DNA"/>
</dbReference>
<keyword evidence="3 4" id="KW-0460">Magnesium</keyword>
<gene>
    <name evidence="5" type="ORF">PG986_005370</name>
</gene>
<keyword evidence="6" id="KW-1185">Reference proteome</keyword>
<comment type="similarity">
    <text evidence="2 4">Belongs to the terpene synthase family.</text>
</comment>
<dbReference type="SUPFAM" id="SSF48576">
    <property type="entry name" value="Terpenoid synthases"/>
    <property type="match status" value="1"/>
</dbReference>
<keyword evidence="4" id="KW-0456">Lyase</keyword>
<dbReference type="PANTHER" id="PTHR35201:SF4">
    <property type="entry name" value="BETA-PINACENE SYNTHASE-RELATED"/>
    <property type="match status" value="1"/>
</dbReference>
<dbReference type="GeneID" id="92074654"/>
<evidence type="ECO:0000256" key="3">
    <source>
        <dbReference type="ARBA" id="ARBA00022842"/>
    </source>
</evidence>
<accession>A0ABR1QHD1</accession>
<sequence>MMMSPELPPSRLDSSILVQPGDALPTEPSCVSAAPEKAEKRRAVRVPDLFSSIMSSKPVVNPNYFTVKAAGDRWIARIMGMSDQMSARNTKVDLCYLASIWAPDANEEDLRMMLDWNHWIVLNHFAEFDEGHLKVDPIAAQKEVDATMAIMEDGAPRISPDENPIRYVFQTCWYRVRRKGIPAVQGATQAVFQPTGDTSPADGQGEALSRDVHTYLDMRRGTIGAYPAISVTEFGQGVRLPESVFSHSSLHECMRISADLVLLVNDVLSYRKDLELGVDHNLISLLMEQGSSAQQAVDRIGDMINDCYVRWYSALAALPPYGEDIDREVLKFIETCRCVALGNLHWSFKTGRYLGPEGHEVHETRTMYLSR</sequence>
<dbReference type="InterPro" id="IPR008949">
    <property type="entry name" value="Isoprenoid_synthase_dom_sf"/>
</dbReference>
<evidence type="ECO:0000313" key="5">
    <source>
        <dbReference type="EMBL" id="KAK7956148.1"/>
    </source>
</evidence>